<dbReference type="SMART" id="SM00060">
    <property type="entry name" value="FN3"/>
    <property type="match status" value="4"/>
</dbReference>
<dbReference type="GO" id="GO:0005886">
    <property type="term" value="C:plasma membrane"/>
    <property type="evidence" value="ECO:0007669"/>
    <property type="project" value="UniProtKB-ARBA"/>
</dbReference>
<evidence type="ECO:0000256" key="3">
    <source>
        <dbReference type="ARBA" id="ARBA00022692"/>
    </source>
</evidence>
<feature type="domain" description="Fibronectin type-III" evidence="11">
    <location>
        <begin position="404"/>
        <end position="500"/>
    </location>
</feature>
<comment type="similarity">
    <text evidence="2">Belongs to the type I cytokine receptor family. Type 2 subfamily.</text>
</comment>
<evidence type="ECO:0000259" key="11">
    <source>
        <dbReference type="PROSITE" id="PS50853"/>
    </source>
</evidence>
<keyword evidence="8" id="KW-0675">Receptor</keyword>
<evidence type="ECO:0000256" key="10">
    <source>
        <dbReference type="SAM" id="SignalP"/>
    </source>
</evidence>
<keyword evidence="6" id="KW-1133">Transmembrane helix</keyword>
<dbReference type="PROSITE" id="PS50853">
    <property type="entry name" value="FN3"/>
    <property type="match status" value="3"/>
</dbReference>
<dbReference type="Gene3D" id="2.60.40.10">
    <property type="entry name" value="Immunoglobulins"/>
    <property type="match status" value="5"/>
</dbReference>
<evidence type="ECO:0000256" key="2">
    <source>
        <dbReference type="ARBA" id="ARBA00008921"/>
    </source>
</evidence>
<dbReference type="CDD" id="cd00063">
    <property type="entry name" value="FN3"/>
    <property type="match status" value="3"/>
</dbReference>
<feature type="domain" description="Fibronectin type-III" evidence="11">
    <location>
        <begin position="501"/>
        <end position="602"/>
    </location>
</feature>
<dbReference type="PANTHER" id="PTHR48423:SF2">
    <property type="entry name" value="INTERLEUKIN-12 RECEPTOR SUBUNIT BETA-2"/>
    <property type="match status" value="1"/>
</dbReference>
<name>A0AAV7T383_PLEWA</name>
<comment type="caution">
    <text evidence="12">The sequence shown here is derived from an EMBL/GenBank/DDBJ whole genome shotgun (WGS) entry which is preliminary data.</text>
</comment>
<dbReference type="InterPro" id="IPR013783">
    <property type="entry name" value="Ig-like_fold"/>
</dbReference>
<keyword evidence="4 10" id="KW-0732">Signal</keyword>
<sequence>MDKVQWIGFNLMTILLLTEAATDRCGGVFMNASTSVTSVGSSITISCSQNQNKTCKSITIKNLCGTPQSTLYEGRNTITIRASNLTIGRIPFTCLLDCETPQHKYICGIYIDVGIPPDKPRNISCNQYGEHGNITFTWEAGPDTFISTQCSLQLENGTHLWILNASQKGRHTLDSRLLSINLNRETKYTAIVNASNHLGITSSLPLTFTFFDIAIPHPPNQVLIECQNSSANNCTIKWQDGQDTHHFQLRYRSKRNSSWNKAEVLNTKIHHLFGLMPYTEYEFQVSSKFHANKGKWSEWSMPVIKTTPEAVPTGRLDVWYKVKQMFNKSKKITLLWKKMSLWEAKGEILHYEVTFQKHTARTTQTWFELVIDSVSANIAVSACNAKGNSPPTHINISTSPDLLFPQNVIAQSVSNSSILITWEQTIKSVEKIDAYVVEWSDSHIKGYHRTNWMKVPALTLLATLSENIQPHVCYYIDVYALSKNKAGIASRARGFSVDMAPVMGPEMYFKLGTKNSVLISWKEIPAKKQMGCIIHYSIYLQEQHINTTTRRFVIPNDNFPNQYTIKSLEAGIAYRAWMTATTKKGESPKGNDRLFFINIESDSDDYLSITAAVTLTVAIAFLCLCIFQAGRNRIISVLSIILPRWCSIPVPDPANSTWAKEHQFLKDKIRNLSNQLSSGSSIYEEPETVEVEEIFIDEEPTIFRDPISHSSHECEEPYLQKADRISGAWQAGDVHREQLAGTTNNDGGVYKRQGPHWYNAMVVNEPVRTEPVPDYSMNHVVDMTVNYLPPHVLPDSISRVEDSHDSEPDLFPANTFSTPLFSTFGGKLTLDVVKIDCTSFAQ</sequence>
<dbReference type="InterPro" id="IPR036116">
    <property type="entry name" value="FN3_sf"/>
</dbReference>
<feature type="chain" id="PRO_5043888386" description="Fibronectin type-III domain-containing protein" evidence="10">
    <location>
        <begin position="21"/>
        <end position="842"/>
    </location>
</feature>
<keyword evidence="7" id="KW-0472">Membrane</keyword>
<accession>A0AAV7T383</accession>
<evidence type="ECO:0000256" key="4">
    <source>
        <dbReference type="ARBA" id="ARBA00022729"/>
    </source>
</evidence>
<dbReference type="Pfam" id="PF00041">
    <property type="entry name" value="fn3"/>
    <property type="match status" value="3"/>
</dbReference>
<dbReference type="SUPFAM" id="SSF49265">
    <property type="entry name" value="Fibronectin type III"/>
    <property type="match status" value="3"/>
</dbReference>
<proteinExistence type="inferred from homology"/>
<evidence type="ECO:0000256" key="6">
    <source>
        <dbReference type="ARBA" id="ARBA00022989"/>
    </source>
</evidence>
<dbReference type="Proteomes" id="UP001066276">
    <property type="component" value="Chromosome 4_1"/>
</dbReference>
<organism evidence="12 13">
    <name type="scientific">Pleurodeles waltl</name>
    <name type="common">Iberian ribbed newt</name>
    <dbReference type="NCBI Taxonomy" id="8319"/>
    <lineage>
        <taxon>Eukaryota</taxon>
        <taxon>Metazoa</taxon>
        <taxon>Chordata</taxon>
        <taxon>Craniata</taxon>
        <taxon>Vertebrata</taxon>
        <taxon>Euteleostomi</taxon>
        <taxon>Amphibia</taxon>
        <taxon>Batrachia</taxon>
        <taxon>Caudata</taxon>
        <taxon>Salamandroidea</taxon>
        <taxon>Salamandridae</taxon>
        <taxon>Pleurodelinae</taxon>
        <taxon>Pleurodeles</taxon>
    </lineage>
</organism>
<evidence type="ECO:0000256" key="5">
    <source>
        <dbReference type="ARBA" id="ARBA00022737"/>
    </source>
</evidence>
<dbReference type="InterPro" id="IPR003961">
    <property type="entry name" value="FN3_dom"/>
</dbReference>
<comment type="subcellular location">
    <subcellularLocation>
        <location evidence="1">Membrane</location>
        <topology evidence="1">Single-pass type I membrane protein</topology>
    </subcellularLocation>
</comment>
<evidence type="ECO:0000256" key="1">
    <source>
        <dbReference type="ARBA" id="ARBA00004479"/>
    </source>
</evidence>
<keyword evidence="5" id="KW-0677">Repeat</keyword>
<gene>
    <name evidence="12" type="ORF">NDU88_002543</name>
</gene>
<evidence type="ECO:0000256" key="9">
    <source>
        <dbReference type="ARBA" id="ARBA00023180"/>
    </source>
</evidence>
<dbReference type="EMBL" id="JANPWB010000007">
    <property type="protein sequence ID" value="KAJ1170670.1"/>
    <property type="molecule type" value="Genomic_DNA"/>
</dbReference>
<evidence type="ECO:0000313" key="12">
    <source>
        <dbReference type="EMBL" id="KAJ1170670.1"/>
    </source>
</evidence>
<evidence type="ECO:0000313" key="13">
    <source>
        <dbReference type="Proteomes" id="UP001066276"/>
    </source>
</evidence>
<dbReference type="PANTHER" id="PTHR48423">
    <property type="entry name" value="INTERLEUKIN-27 RECEPTOR SUBUNIT ALPHA"/>
    <property type="match status" value="1"/>
</dbReference>
<evidence type="ECO:0000256" key="8">
    <source>
        <dbReference type="ARBA" id="ARBA00023170"/>
    </source>
</evidence>
<protein>
    <recommendedName>
        <fullName evidence="11">Fibronectin type-III domain-containing protein</fullName>
    </recommendedName>
</protein>
<evidence type="ECO:0000256" key="7">
    <source>
        <dbReference type="ARBA" id="ARBA00023136"/>
    </source>
</evidence>
<keyword evidence="3" id="KW-0812">Transmembrane</keyword>
<feature type="signal peptide" evidence="10">
    <location>
        <begin position="1"/>
        <end position="20"/>
    </location>
</feature>
<dbReference type="InterPro" id="IPR052672">
    <property type="entry name" value="Type1_Cytokine_Rcpt_Type2"/>
</dbReference>
<feature type="domain" description="Fibronectin type-III" evidence="11">
    <location>
        <begin position="218"/>
        <end position="310"/>
    </location>
</feature>
<keyword evidence="9" id="KW-0325">Glycoprotein</keyword>
<reference evidence="12" key="1">
    <citation type="journal article" date="2022" name="bioRxiv">
        <title>Sequencing and chromosome-scale assembly of the giantPleurodeles waltlgenome.</title>
        <authorList>
            <person name="Brown T."/>
            <person name="Elewa A."/>
            <person name="Iarovenko S."/>
            <person name="Subramanian E."/>
            <person name="Araus A.J."/>
            <person name="Petzold A."/>
            <person name="Susuki M."/>
            <person name="Suzuki K.-i.T."/>
            <person name="Hayashi T."/>
            <person name="Toyoda A."/>
            <person name="Oliveira C."/>
            <person name="Osipova E."/>
            <person name="Leigh N.D."/>
            <person name="Simon A."/>
            <person name="Yun M.H."/>
        </authorList>
    </citation>
    <scope>NUCLEOTIDE SEQUENCE</scope>
    <source>
        <strain evidence="12">20211129_DDA</strain>
        <tissue evidence="12">Liver</tissue>
    </source>
</reference>
<keyword evidence="13" id="KW-1185">Reference proteome</keyword>
<dbReference type="AlphaFoldDB" id="A0AAV7T383"/>